<protein>
    <submittedName>
        <fullName evidence="2">Uncharacterized protein</fullName>
    </submittedName>
</protein>
<sequence>MRVIEANAEQRRNGRAGKTGDFREKKTRRPAALSGTRENSGVTQLGIQPGSPWWKASSLTAKKPRPISSSWLCSDKPGTTVAKRLACSTPNKVRFEFISRPGNSLIFASGNLRGTPSPCKSSCDADDLPELAASRPRWWVEDSGVGFAGRADEGGITFAGSEIRLPRDFSGCFMASYILPSELGVYTSTLPRARISTIMRRGGERGAVKGKRGCSASVKVEASNAVHHQTAQPAEIVWLDRSRDRCGAAARTSTSHQGEPGSIPSGATPGVSHVGIVPGGTTGRRVFLGFSRLLRSCILTAPCPPRFTLIGLQALVMSRQKFFTLLYLPLATVAERLDCSPPNEASSLTASFSSQVTPGFLHVGIVPDDAAGWRVFSGISIAQKEYSKPQRLHFPETGSENHLEKRSTTPRPLKFKSDILPSAKNKKLFTGIIRWCGNSDIHAGDNSMMYGVVQVSCEFSKHISCHTYVQNLTKIVTDRKFLVDVGDASAYLTDHVACVVVTALVRCRAPPNRHGLSLNKARQNLVYVTDGLRLSLPQ</sequence>
<accession>A0ABQ9HB96</accession>
<feature type="compositionally biased region" description="Polar residues" evidence="1">
    <location>
        <begin position="36"/>
        <end position="46"/>
    </location>
</feature>
<proteinExistence type="predicted"/>
<organism evidence="2 3">
    <name type="scientific">Dryococelus australis</name>
    <dbReference type="NCBI Taxonomy" id="614101"/>
    <lineage>
        <taxon>Eukaryota</taxon>
        <taxon>Metazoa</taxon>
        <taxon>Ecdysozoa</taxon>
        <taxon>Arthropoda</taxon>
        <taxon>Hexapoda</taxon>
        <taxon>Insecta</taxon>
        <taxon>Pterygota</taxon>
        <taxon>Neoptera</taxon>
        <taxon>Polyneoptera</taxon>
        <taxon>Phasmatodea</taxon>
        <taxon>Verophasmatodea</taxon>
        <taxon>Anareolatae</taxon>
        <taxon>Phasmatidae</taxon>
        <taxon>Eurycanthinae</taxon>
        <taxon>Dryococelus</taxon>
    </lineage>
</organism>
<evidence type="ECO:0000256" key="1">
    <source>
        <dbReference type="SAM" id="MobiDB-lite"/>
    </source>
</evidence>
<feature type="region of interest" description="Disordered" evidence="1">
    <location>
        <begin position="1"/>
        <end position="47"/>
    </location>
</feature>
<comment type="caution">
    <text evidence="2">The sequence shown here is derived from an EMBL/GenBank/DDBJ whole genome shotgun (WGS) entry which is preliminary data.</text>
</comment>
<name>A0ABQ9HB96_9NEOP</name>
<feature type="region of interest" description="Disordered" evidence="1">
    <location>
        <begin position="249"/>
        <end position="271"/>
    </location>
</feature>
<evidence type="ECO:0000313" key="2">
    <source>
        <dbReference type="EMBL" id="KAJ8881378.1"/>
    </source>
</evidence>
<gene>
    <name evidence="2" type="ORF">PR048_017859</name>
</gene>
<reference evidence="2 3" key="1">
    <citation type="submission" date="2023-02" db="EMBL/GenBank/DDBJ databases">
        <title>LHISI_Scaffold_Assembly.</title>
        <authorList>
            <person name="Stuart O.P."/>
            <person name="Cleave R."/>
            <person name="Magrath M.J.L."/>
            <person name="Mikheyev A.S."/>
        </authorList>
    </citation>
    <scope>NUCLEOTIDE SEQUENCE [LARGE SCALE GENOMIC DNA]</scope>
    <source>
        <strain evidence="2">Daus_M_001</strain>
        <tissue evidence="2">Leg muscle</tissue>
    </source>
</reference>
<dbReference type="EMBL" id="JARBHB010000006">
    <property type="protein sequence ID" value="KAJ8881378.1"/>
    <property type="molecule type" value="Genomic_DNA"/>
</dbReference>
<feature type="compositionally biased region" description="Basic and acidic residues" evidence="1">
    <location>
        <begin position="8"/>
        <end position="24"/>
    </location>
</feature>
<dbReference type="Proteomes" id="UP001159363">
    <property type="component" value="Chromosome 5"/>
</dbReference>
<evidence type="ECO:0000313" key="3">
    <source>
        <dbReference type="Proteomes" id="UP001159363"/>
    </source>
</evidence>
<keyword evidence="3" id="KW-1185">Reference proteome</keyword>